<protein>
    <recommendedName>
        <fullName evidence="2">Tudor domain-containing protein</fullName>
    </recommendedName>
</protein>
<dbReference type="CDD" id="cd20379">
    <property type="entry name" value="Tudor_dTUD-like"/>
    <property type="match status" value="1"/>
</dbReference>
<dbReference type="Pfam" id="PF00567">
    <property type="entry name" value="TUDOR"/>
    <property type="match status" value="1"/>
</dbReference>
<evidence type="ECO:0000259" key="2">
    <source>
        <dbReference type="PROSITE" id="PS50304"/>
    </source>
</evidence>
<reference evidence="3" key="1">
    <citation type="journal article" date="2020" name="Cell">
        <title>Large-Scale Comparative Analyses of Tick Genomes Elucidate Their Genetic Diversity and Vector Capacities.</title>
        <authorList>
            <consortium name="Tick Genome and Microbiome Consortium (TIGMIC)"/>
            <person name="Jia N."/>
            <person name="Wang J."/>
            <person name="Shi W."/>
            <person name="Du L."/>
            <person name="Sun Y."/>
            <person name="Zhan W."/>
            <person name="Jiang J.F."/>
            <person name="Wang Q."/>
            <person name="Zhang B."/>
            <person name="Ji P."/>
            <person name="Bell-Sakyi L."/>
            <person name="Cui X.M."/>
            <person name="Yuan T.T."/>
            <person name="Jiang B.G."/>
            <person name="Yang W.F."/>
            <person name="Lam T.T."/>
            <person name="Chang Q.C."/>
            <person name="Ding S.J."/>
            <person name="Wang X.J."/>
            <person name="Zhu J.G."/>
            <person name="Ruan X.D."/>
            <person name="Zhao L."/>
            <person name="Wei J.T."/>
            <person name="Ye R.Z."/>
            <person name="Que T.C."/>
            <person name="Du C.H."/>
            <person name="Zhou Y.H."/>
            <person name="Cheng J.X."/>
            <person name="Dai P.F."/>
            <person name="Guo W.B."/>
            <person name="Han X.H."/>
            <person name="Huang E.J."/>
            <person name="Li L.F."/>
            <person name="Wei W."/>
            <person name="Gao Y.C."/>
            <person name="Liu J.Z."/>
            <person name="Shao H.Z."/>
            <person name="Wang X."/>
            <person name="Wang C.C."/>
            <person name="Yang T.C."/>
            <person name="Huo Q.B."/>
            <person name="Li W."/>
            <person name="Chen H.Y."/>
            <person name="Chen S.E."/>
            <person name="Zhou L.G."/>
            <person name="Ni X.B."/>
            <person name="Tian J.H."/>
            <person name="Sheng Y."/>
            <person name="Liu T."/>
            <person name="Pan Y.S."/>
            <person name="Xia L.Y."/>
            <person name="Li J."/>
            <person name="Zhao F."/>
            <person name="Cao W.C."/>
        </authorList>
    </citation>
    <scope>NUCLEOTIDE SEQUENCE</scope>
    <source>
        <strain evidence="3">Rmic-2018</strain>
    </source>
</reference>
<evidence type="ECO:0000313" key="4">
    <source>
        <dbReference type="Proteomes" id="UP000821866"/>
    </source>
</evidence>
<gene>
    <name evidence="3" type="ORF">HPB51_002816</name>
</gene>
<evidence type="ECO:0000313" key="3">
    <source>
        <dbReference type="EMBL" id="KAH8038672.1"/>
    </source>
</evidence>
<dbReference type="PROSITE" id="PS50304">
    <property type="entry name" value="TUDOR"/>
    <property type="match status" value="1"/>
</dbReference>
<accession>A0A9J6EXJ8</accession>
<dbReference type="EMBL" id="JABSTU010000001">
    <property type="protein sequence ID" value="KAH8038672.1"/>
    <property type="molecule type" value="Genomic_DNA"/>
</dbReference>
<feature type="compositionally biased region" description="Low complexity" evidence="1">
    <location>
        <begin position="145"/>
        <end position="157"/>
    </location>
</feature>
<dbReference type="AlphaFoldDB" id="A0A9J6EXJ8"/>
<dbReference type="Proteomes" id="UP000821866">
    <property type="component" value="Chromosome 1"/>
</dbReference>
<proteinExistence type="predicted"/>
<dbReference type="SMART" id="SM00333">
    <property type="entry name" value="TUDOR"/>
    <property type="match status" value="1"/>
</dbReference>
<name>A0A9J6EXJ8_RHIMP</name>
<feature type="domain" description="Tudor" evidence="2">
    <location>
        <begin position="24"/>
        <end position="82"/>
    </location>
</feature>
<dbReference type="InterPro" id="IPR002999">
    <property type="entry name" value="Tudor"/>
</dbReference>
<organism evidence="3 4">
    <name type="scientific">Rhipicephalus microplus</name>
    <name type="common">Cattle tick</name>
    <name type="synonym">Boophilus microplus</name>
    <dbReference type="NCBI Taxonomy" id="6941"/>
    <lineage>
        <taxon>Eukaryota</taxon>
        <taxon>Metazoa</taxon>
        <taxon>Ecdysozoa</taxon>
        <taxon>Arthropoda</taxon>
        <taxon>Chelicerata</taxon>
        <taxon>Arachnida</taxon>
        <taxon>Acari</taxon>
        <taxon>Parasitiformes</taxon>
        <taxon>Ixodida</taxon>
        <taxon>Ixodoidea</taxon>
        <taxon>Ixodidae</taxon>
        <taxon>Rhipicephalinae</taxon>
        <taxon>Rhipicephalus</taxon>
        <taxon>Boophilus</taxon>
    </lineage>
</organism>
<reference evidence="3" key="2">
    <citation type="submission" date="2021-09" db="EMBL/GenBank/DDBJ databases">
        <authorList>
            <person name="Jia N."/>
            <person name="Wang J."/>
            <person name="Shi W."/>
            <person name="Du L."/>
            <person name="Sun Y."/>
            <person name="Zhan W."/>
            <person name="Jiang J."/>
            <person name="Wang Q."/>
            <person name="Zhang B."/>
            <person name="Ji P."/>
            <person name="Sakyi L.B."/>
            <person name="Cui X."/>
            <person name="Yuan T."/>
            <person name="Jiang B."/>
            <person name="Yang W."/>
            <person name="Lam T.T.-Y."/>
            <person name="Chang Q."/>
            <person name="Ding S."/>
            <person name="Wang X."/>
            <person name="Zhu J."/>
            <person name="Ruan X."/>
            <person name="Zhao L."/>
            <person name="Wei J."/>
            <person name="Que T."/>
            <person name="Du C."/>
            <person name="Cheng J."/>
            <person name="Dai P."/>
            <person name="Han X."/>
            <person name="Huang E."/>
            <person name="Gao Y."/>
            <person name="Liu J."/>
            <person name="Shao H."/>
            <person name="Ye R."/>
            <person name="Li L."/>
            <person name="Wei W."/>
            <person name="Wang X."/>
            <person name="Wang C."/>
            <person name="Huo Q."/>
            <person name="Li W."/>
            <person name="Guo W."/>
            <person name="Chen H."/>
            <person name="Chen S."/>
            <person name="Zhou L."/>
            <person name="Zhou L."/>
            <person name="Ni X."/>
            <person name="Tian J."/>
            <person name="Zhou Y."/>
            <person name="Sheng Y."/>
            <person name="Liu T."/>
            <person name="Pan Y."/>
            <person name="Xia L."/>
            <person name="Li J."/>
            <person name="Zhao F."/>
            <person name="Cao W."/>
        </authorList>
    </citation>
    <scope>NUCLEOTIDE SEQUENCE</scope>
    <source>
        <strain evidence="3">Rmic-2018</strain>
        <tissue evidence="3">Larvae</tissue>
    </source>
</reference>
<keyword evidence="4" id="KW-1185">Reference proteome</keyword>
<evidence type="ECO:0000256" key="1">
    <source>
        <dbReference type="SAM" id="MobiDB-lite"/>
    </source>
</evidence>
<comment type="caution">
    <text evidence="3">The sequence shown here is derived from an EMBL/GenBank/DDBJ whole genome shotgun (WGS) entry which is preliminary data.</text>
</comment>
<dbReference type="SUPFAM" id="SSF63748">
    <property type="entry name" value="Tudor/PWWP/MBT"/>
    <property type="match status" value="1"/>
</dbReference>
<dbReference type="VEuPathDB" id="VectorBase:LOC119167232"/>
<feature type="region of interest" description="Disordered" evidence="1">
    <location>
        <begin position="138"/>
        <end position="157"/>
    </location>
</feature>
<dbReference type="Gene3D" id="2.30.30.140">
    <property type="match status" value="1"/>
</dbReference>
<sequence>MLSRVRSEREQVLNTKRIANYQNRVDCGDFVASRSPEDKRWYRACVTKKTASGHTVRYIDYGNEESNTDIFPLQPTHLTVPAATVRVLTSDPMSFRVGQLLSFVVESVDGGEVRGTVTSEDDGKEMGTCALAPWNSGLDAGEPVASPSPAKAAAAPAAPHKKLDFSVSGEAGKRMTGEMRLLRYDTLVLAALRHKVHSYFMRNKLPMAEKLRNGMINDPEMDMSAISTHTMQRMLNDLGFAFRKRKRNSVLLERDNIVI</sequence>